<comment type="caution">
    <text evidence="2">The sequence shown here is derived from an EMBL/GenBank/DDBJ whole genome shotgun (WGS) entry which is preliminary data.</text>
</comment>
<dbReference type="Gene3D" id="3.90.1200.10">
    <property type="match status" value="2"/>
</dbReference>
<proteinExistence type="predicted"/>
<dbReference type="InterPro" id="IPR012877">
    <property type="entry name" value="Dhs-27"/>
</dbReference>
<dbReference type="InterPro" id="IPR011009">
    <property type="entry name" value="Kinase-like_dom_sf"/>
</dbReference>
<keyword evidence="3" id="KW-1185">Reference proteome</keyword>
<feature type="domain" description="CHK kinase-like" evidence="1">
    <location>
        <begin position="439"/>
        <end position="626"/>
    </location>
</feature>
<dbReference type="SMART" id="SM00587">
    <property type="entry name" value="CHK"/>
    <property type="match status" value="2"/>
</dbReference>
<organism evidence="2 3">
    <name type="scientific">Trichostrongylus colubriformis</name>
    <name type="common">Black scour worm</name>
    <dbReference type="NCBI Taxonomy" id="6319"/>
    <lineage>
        <taxon>Eukaryota</taxon>
        <taxon>Metazoa</taxon>
        <taxon>Ecdysozoa</taxon>
        <taxon>Nematoda</taxon>
        <taxon>Chromadorea</taxon>
        <taxon>Rhabditida</taxon>
        <taxon>Rhabditina</taxon>
        <taxon>Rhabditomorpha</taxon>
        <taxon>Strongyloidea</taxon>
        <taxon>Trichostrongylidae</taxon>
        <taxon>Trichostrongylus</taxon>
    </lineage>
</organism>
<sequence>MSAQISKHGNTDNSFSDPKFKEEMEVVQKICHNTEVRTYKHMMKVPKEKMHIPQIYYAKMFTDWNPVKGYLIMEYFDNLKAVHMYENIAPQYLKQVLRYKAVMESCSLDMPQEERQMYTSPFKTLFEAVYSQKVLDHVMALFRKFNDGKMADKADRLQAILPEMVDLERVDYMASNLGMESVLCHGDLWSMNILWRQSGDDLTMAAVVDYQTAHFGCAATDLVRLFTTCLSGKDRQTQWEPLLEEFYGYLKQEVGERKMPYTLEQLKEAYRQYFPMGAFMIAPKIGPYFEMVRGRSSDDAKKKTNVYWDDLQKSIHDAFGADAIFGPNKEIKNIGSGNGFMSRMCLVSPDWQKELEGVPREFIVKICSQLPLMECHGLDETGHLHSSEFAAGFQDDIMMFHNHECHLYELLRKYNITDIPSPKVYCTRKYSEQNPLKGFIVMEYIADAVPYHIFDNVEPESMLQVMRAIAKLEAAAMRFSDEEKLPFRCNPLHEHFTKFFTKEAIDSHLIVLRSIGGGRLMDKVDQLEDIIEEIIDLEHIRSLPEMLGMKRVLCHGDLWSNNLIWKKRGDTVELAAVVDFQTVHIGLSTMDIVRVLCACMSGNNRRVHWESIVEKFYSYLDEELETSDMPYTIDMLKEAYRQCFPLGAFMIVPMIAPLFRLASKSDDVEYNE</sequence>
<dbReference type="SUPFAM" id="SSF56112">
    <property type="entry name" value="Protein kinase-like (PK-like)"/>
    <property type="match status" value="2"/>
</dbReference>
<dbReference type="Proteomes" id="UP001331761">
    <property type="component" value="Unassembled WGS sequence"/>
</dbReference>
<protein>
    <recommendedName>
        <fullName evidence="1">CHK kinase-like domain-containing protein</fullName>
    </recommendedName>
</protein>
<feature type="non-terminal residue" evidence="2">
    <location>
        <position position="672"/>
    </location>
</feature>
<evidence type="ECO:0000313" key="2">
    <source>
        <dbReference type="EMBL" id="KAK5972700.1"/>
    </source>
</evidence>
<dbReference type="PANTHER" id="PTHR23020">
    <property type="entry name" value="UNCHARACTERIZED NUCLEAR HORMONE RECEPTOR-RELATED"/>
    <property type="match status" value="1"/>
</dbReference>
<gene>
    <name evidence="2" type="ORF">GCK32_010070</name>
</gene>
<dbReference type="InterPro" id="IPR052961">
    <property type="entry name" value="Oxido-Kinase-like_Enzymes"/>
</dbReference>
<dbReference type="EMBL" id="WIXE01016399">
    <property type="protein sequence ID" value="KAK5972700.1"/>
    <property type="molecule type" value="Genomic_DNA"/>
</dbReference>
<accession>A0AAN8FMM2</accession>
<evidence type="ECO:0000259" key="1">
    <source>
        <dbReference type="SMART" id="SM00587"/>
    </source>
</evidence>
<dbReference type="PANTHER" id="PTHR23020:SF8">
    <property type="entry name" value="CHK KINASE-LIKE DOMAIN-CONTAINING PROTEIN"/>
    <property type="match status" value="1"/>
</dbReference>
<dbReference type="Pfam" id="PF07914">
    <property type="entry name" value="DUF1679"/>
    <property type="match status" value="2"/>
</dbReference>
<feature type="domain" description="CHK kinase-like" evidence="1">
    <location>
        <begin position="70"/>
        <end position="256"/>
    </location>
</feature>
<evidence type="ECO:0000313" key="3">
    <source>
        <dbReference type="Proteomes" id="UP001331761"/>
    </source>
</evidence>
<reference evidence="2 3" key="1">
    <citation type="submission" date="2019-10" db="EMBL/GenBank/DDBJ databases">
        <title>Assembly and Annotation for the nematode Trichostrongylus colubriformis.</title>
        <authorList>
            <person name="Martin J."/>
        </authorList>
    </citation>
    <scope>NUCLEOTIDE SEQUENCE [LARGE SCALE GENOMIC DNA]</scope>
    <source>
        <strain evidence="2">G859</strain>
        <tissue evidence="2">Whole worm</tissue>
    </source>
</reference>
<dbReference type="AlphaFoldDB" id="A0AAN8FMM2"/>
<dbReference type="InterPro" id="IPR015897">
    <property type="entry name" value="CHK_kinase-like"/>
</dbReference>
<name>A0AAN8FMM2_TRICO</name>